<proteinExistence type="inferred from homology"/>
<dbReference type="RefSeq" id="WP_402878671.1">
    <property type="nucleotide sequence ID" value="NZ_JBIYSL010000008.1"/>
</dbReference>
<dbReference type="Pfam" id="PF02894">
    <property type="entry name" value="GFO_IDH_MocA_C"/>
    <property type="match status" value="1"/>
</dbReference>
<dbReference type="Pfam" id="PF01408">
    <property type="entry name" value="GFO_IDH_MocA"/>
    <property type="match status" value="1"/>
</dbReference>
<dbReference type="SUPFAM" id="SSF55347">
    <property type="entry name" value="Glyceraldehyde-3-phosphate dehydrogenase-like, C-terminal domain"/>
    <property type="match status" value="1"/>
</dbReference>
<evidence type="ECO:0000259" key="2">
    <source>
        <dbReference type="Pfam" id="PF01408"/>
    </source>
</evidence>
<feature type="domain" description="Gfo/Idh/MocA-like oxidoreductase C-terminal" evidence="3">
    <location>
        <begin position="132"/>
        <end position="335"/>
    </location>
</feature>
<comment type="similarity">
    <text evidence="1">Belongs to the Gfo/Idh/MocA family.</text>
</comment>
<evidence type="ECO:0000256" key="1">
    <source>
        <dbReference type="ARBA" id="ARBA00010928"/>
    </source>
</evidence>
<evidence type="ECO:0000259" key="3">
    <source>
        <dbReference type="Pfam" id="PF02894"/>
    </source>
</evidence>
<dbReference type="PANTHER" id="PTHR43377:SF1">
    <property type="entry name" value="BILIVERDIN REDUCTASE A"/>
    <property type="match status" value="1"/>
</dbReference>
<reference evidence="4 5" key="1">
    <citation type="submission" date="2024-11" db="EMBL/GenBank/DDBJ databases">
        <title>Identification and Characterization of a Novel Fosfomycin Bacillithiol Transferase FosB8 in Paenibacillus illinoisensis.</title>
        <authorList>
            <person name="Lu W."/>
        </authorList>
    </citation>
    <scope>NUCLEOTIDE SEQUENCE [LARGE SCALE GENOMIC DNA]</scope>
    <source>
        <strain evidence="4 5">WP77</strain>
    </source>
</reference>
<keyword evidence="5" id="KW-1185">Reference proteome</keyword>
<name>A0ABW8I2Y2_9BACL</name>
<sequence>MRVAVLGCGTMGGVHARSYAKLKDVELVGVCDVEEDEAVRLANACGTKAYSRFEDMLDEGPLDVVSICLPTSLHCTYTVMAAEAGVHVICEKPVSSTAKEAEMMDVICRANQVQLLIAHVGRFFPAYTDVARQIKAGVIGKPGVVHARRIGPHPGLMKNWYNNEWDSGGVIRDLMIHDIDYMRSLLGEVRSVYAQRRTFPHLDYAWVTLRFEQGAIANLEGMWGYPGPFQTAMEFAGDRGIIHANSEVAQSVMIHRAVGSAERMSTTGADPSSEHTPIVLRKSPEFETAYDRELSHFIQCIQSRSQPEVTFQDACMASKVARAALESAHSGLRVNMLGFEEKGGESDETAAYWYD</sequence>
<dbReference type="SUPFAM" id="SSF51735">
    <property type="entry name" value="NAD(P)-binding Rossmann-fold domains"/>
    <property type="match status" value="1"/>
</dbReference>
<feature type="domain" description="Gfo/Idh/MocA-like oxidoreductase N-terminal" evidence="2">
    <location>
        <begin position="1"/>
        <end position="118"/>
    </location>
</feature>
<comment type="caution">
    <text evidence="4">The sequence shown here is derived from an EMBL/GenBank/DDBJ whole genome shotgun (WGS) entry which is preliminary data.</text>
</comment>
<dbReference type="InterPro" id="IPR000683">
    <property type="entry name" value="Gfo/Idh/MocA-like_OxRdtase_N"/>
</dbReference>
<dbReference type="Gene3D" id="3.40.50.720">
    <property type="entry name" value="NAD(P)-binding Rossmann-like Domain"/>
    <property type="match status" value="1"/>
</dbReference>
<evidence type="ECO:0000313" key="5">
    <source>
        <dbReference type="Proteomes" id="UP001618531"/>
    </source>
</evidence>
<accession>A0ABW8I2Y2</accession>
<protein>
    <submittedName>
        <fullName evidence="4">Gfo/Idh/MocA family protein</fullName>
    </submittedName>
</protein>
<dbReference type="PANTHER" id="PTHR43377">
    <property type="entry name" value="BILIVERDIN REDUCTASE A"/>
    <property type="match status" value="1"/>
</dbReference>
<dbReference type="Proteomes" id="UP001618531">
    <property type="component" value="Unassembled WGS sequence"/>
</dbReference>
<gene>
    <name evidence="4" type="ORF">ACINKY_26850</name>
</gene>
<evidence type="ECO:0000313" key="4">
    <source>
        <dbReference type="EMBL" id="MFK0525833.1"/>
    </source>
</evidence>
<dbReference type="InterPro" id="IPR004104">
    <property type="entry name" value="Gfo/Idh/MocA-like_OxRdtase_C"/>
</dbReference>
<dbReference type="Gene3D" id="3.30.360.10">
    <property type="entry name" value="Dihydrodipicolinate Reductase, domain 2"/>
    <property type="match status" value="1"/>
</dbReference>
<dbReference type="EMBL" id="JBIYSL010000008">
    <property type="protein sequence ID" value="MFK0525833.1"/>
    <property type="molecule type" value="Genomic_DNA"/>
</dbReference>
<organism evidence="4 5">
    <name type="scientific">Paenibacillus illinoisensis</name>
    <dbReference type="NCBI Taxonomy" id="59845"/>
    <lineage>
        <taxon>Bacteria</taxon>
        <taxon>Bacillati</taxon>
        <taxon>Bacillota</taxon>
        <taxon>Bacilli</taxon>
        <taxon>Bacillales</taxon>
        <taxon>Paenibacillaceae</taxon>
        <taxon>Paenibacillus</taxon>
    </lineage>
</organism>
<dbReference type="InterPro" id="IPR051450">
    <property type="entry name" value="Gfo/Idh/MocA_Oxidoreductases"/>
</dbReference>
<dbReference type="InterPro" id="IPR036291">
    <property type="entry name" value="NAD(P)-bd_dom_sf"/>
</dbReference>